<name>A0A9D4U005_CHLVU</name>
<dbReference type="Proteomes" id="UP001055712">
    <property type="component" value="Unassembled WGS sequence"/>
</dbReference>
<evidence type="ECO:0008006" key="5">
    <source>
        <dbReference type="Google" id="ProtNLM"/>
    </source>
</evidence>
<dbReference type="GO" id="GO:0000940">
    <property type="term" value="C:outer kinetochore"/>
    <property type="evidence" value="ECO:0007669"/>
    <property type="project" value="TreeGrafter"/>
</dbReference>
<comment type="similarity">
    <text evidence="1">Belongs to the SKA1 family.</text>
</comment>
<evidence type="ECO:0000313" key="4">
    <source>
        <dbReference type="Proteomes" id="UP001055712"/>
    </source>
</evidence>
<dbReference type="GO" id="GO:0005876">
    <property type="term" value="C:spindle microtubule"/>
    <property type="evidence" value="ECO:0007669"/>
    <property type="project" value="TreeGrafter"/>
</dbReference>
<accession>A0A9D4U005</accession>
<dbReference type="GO" id="GO:0051301">
    <property type="term" value="P:cell division"/>
    <property type="evidence" value="ECO:0007669"/>
    <property type="project" value="InterPro"/>
</dbReference>
<sequence>MDAMGSFEAVVYAFSQQVAELREATLLRVDDATRRLHEQDVEAIEATVRALEHKLQAIKSYVQRESEAIPQVEAVVAACQLQQQHLQHIAGHLPTYLPSLRSPELASVKENNRSVPNAAASAAPDGAAAPKKRAPAPRRYITAAELASASSYMRGRLTADRINAAIDEMAVLAEANVAMVAAARRNRAVGPDKKQAMWLLVNIANHTQLKGRNWVLESDMKNGTAVRLDKTGKSLLMLLRHLGRLQEVRVPADGTTHLVYLMLPSAEQ</sequence>
<feature type="region of interest" description="Disordered" evidence="2">
    <location>
        <begin position="107"/>
        <end position="135"/>
    </location>
</feature>
<dbReference type="GO" id="GO:0000278">
    <property type="term" value="P:mitotic cell cycle"/>
    <property type="evidence" value="ECO:0007669"/>
    <property type="project" value="TreeGrafter"/>
</dbReference>
<dbReference type="Gene3D" id="1.10.10.1890">
    <property type="entry name" value="Ska1 microtubule binding domain-like"/>
    <property type="match status" value="1"/>
</dbReference>
<dbReference type="GO" id="GO:0072686">
    <property type="term" value="C:mitotic spindle"/>
    <property type="evidence" value="ECO:0007669"/>
    <property type="project" value="TreeGrafter"/>
</dbReference>
<dbReference type="GO" id="GO:0007059">
    <property type="term" value="P:chromosome segregation"/>
    <property type="evidence" value="ECO:0007669"/>
    <property type="project" value="InterPro"/>
</dbReference>
<gene>
    <name evidence="3" type="ORF">D9Q98_001269</name>
</gene>
<dbReference type="AlphaFoldDB" id="A0A9D4U005"/>
<keyword evidence="4" id="KW-1185">Reference proteome</keyword>
<evidence type="ECO:0000256" key="2">
    <source>
        <dbReference type="SAM" id="MobiDB-lite"/>
    </source>
</evidence>
<dbReference type="PANTHER" id="PTHR28573">
    <property type="entry name" value="SPINDLE AND KINETOCHORE-ASSOCIATED PROTEIN 1"/>
    <property type="match status" value="1"/>
</dbReference>
<dbReference type="InterPro" id="IPR009829">
    <property type="entry name" value="SKA1"/>
</dbReference>
<dbReference type="GO" id="GO:0008017">
    <property type="term" value="F:microtubule binding"/>
    <property type="evidence" value="ECO:0007669"/>
    <property type="project" value="InterPro"/>
</dbReference>
<protein>
    <recommendedName>
        <fullName evidence="5">Spindle and kinetochore-associated protein 1 homolog</fullName>
    </recommendedName>
</protein>
<evidence type="ECO:0000313" key="3">
    <source>
        <dbReference type="EMBL" id="KAI3438852.1"/>
    </source>
</evidence>
<reference evidence="3" key="2">
    <citation type="submission" date="2020-11" db="EMBL/GenBank/DDBJ databases">
        <authorList>
            <person name="Cecchin M."/>
            <person name="Marcolungo L."/>
            <person name="Rossato M."/>
            <person name="Girolomoni L."/>
            <person name="Cosentino E."/>
            <person name="Cuine S."/>
            <person name="Li-Beisson Y."/>
            <person name="Delledonne M."/>
            <person name="Ballottari M."/>
        </authorList>
    </citation>
    <scope>NUCLEOTIDE SEQUENCE</scope>
    <source>
        <strain evidence="3">211/11P</strain>
        <tissue evidence="3">Whole cell</tissue>
    </source>
</reference>
<evidence type="ECO:0000256" key="1">
    <source>
        <dbReference type="ARBA" id="ARBA00006836"/>
    </source>
</evidence>
<organism evidence="3 4">
    <name type="scientific">Chlorella vulgaris</name>
    <name type="common">Green alga</name>
    <dbReference type="NCBI Taxonomy" id="3077"/>
    <lineage>
        <taxon>Eukaryota</taxon>
        <taxon>Viridiplantae</taxon>
        <taxon>Chlorophyta</taxon>
        <taxon>core chlorophytes</taxon>
        <taxon>Trebouxiophyceae</taxon>
        <taxon>Chlorellales</taxon>
        <taxon>Chlorellaceae</taxon>
        <taxon>Chlorella clade</taxon>
        <taxon>Chlorella</taxon>
    </lineage>
</organism>
<dbReference type="Pfam" id="PF07160">
    <property type="entry name" value="SKA1"/>
    <property type="match status" value="1"/>
</dbReference>
<proteinExistence type="inferred from homology"/>
<dbReference type="OrthoDB" id="5962at2759"/>
<dbReference type="GO" id="GO:0031110">
    <property type="term" value="P:regulation of microtubule polymerization or depolymerization"/>
    <property type="evidence" value="ECO:0007669"/>
    <property type="project" value="TreeGrafter"/>
</dbReference>
<dbReference type="PANTHER" id="PTHR28573:SF1">
    <property type="entry name" value="SPINDLE AND KINETOCHORE-ASSOCIATED PROTEIN 1"/>
    <property type="match status" value="1"/>
</dbReference>
<dbReference type="EMBL" id="SIDB01000001">
    <property type="protein sequence ID" value="KAI3438852.1"/>
    <property type="molecule type" value="Genomic_DNA"/>
</dbReference>
<comment type="caution">
    <text evidence="3">The sequence shown here is derived from an EMBL/GenBank/DDBJ whole genome shotgun (WGS) entry which is preliminary data.</text>
</comment>
<feature type="compositionally biased region" description="Low complexity" evidence="2">
    <location>
        <begin position="116"/>
        <end position="129"/>
    </location>
</feature>
<dbReference type="InterPro" id="IPR042031">
    <property type="entry name" value="SKA1_MBD_sf"/>
</dbReference>
<reference evidence="3" key="1">
    <citation type="journal article" date="2019" name="Plant J.">
        <title>Chlorella vulgaris genome assembly and annotation reveals the molecular basis for metabolic acclimation to high light conditions.</title>
        <authorList>
            <person name="Cecchin M."/>
            <person name="Marcolungo L."/>
            <person name="Rossato M."/>
            <person name="Girolomoni L."/>
            <person name="Cosentino E."/>
            <person name="Cuine S."/>
            <person name="Li-Beisson Y."/>
            <person name="Delledonne M."/>
            <person name="Ballottari M."/>
        </authorList>
    </citation>
    <scope>NUCLEOTIDE SEQUENCE</scope>
    <source>
        <strain evidence="3">211/11P</strain>
    </source>
</reference>